<evidence type="ECO:0000256" key="9">
    <source>
        <dbReference type="ARBA" id="ARBA00023136"/>
    </source>
</evidence>
<reference evidence="18" key="1">
    <citation type="journal article" date="2017" name="bioRxiv">
        <title>Comparative analysis of the genomes of Stylophora pistillata and Acropora digitifera provides evidence for extensive differences between species of corals.</title>
        <authorList>
            <person name="Voolstra C.R."/>
            <person name="Li Y."/>
            <person name="Liew Y.J."/>
            <person name="Baumgarten S."/>
            <person name="Zoccola D."/>
            <person name="Flot J.-F."/>
            <person name="Tambutte S."/>
            <person name="Allemand D."/>
            <person name="Aranda M."/>
        </authorList>
    </citation>
    <scope>NUCLEOTIDE SEQUENCE [LARGE SCALE GENOMIC DNA]</scope>
</reference>
<dbReference type="OrthoDB" id="273257at2759"/>
<feature type="transmembrane region" description="Helical" evidence="14">
    <location>
        <begin position="182"/>
        <end position="204"/>
    </location>
</feature>
<keyword evidence="7 14" id="KW-1133">Transmembrane helix</keyword>
<evidence type="ECO:0000256" key="1">
    <source>
        <dbReference type="ARBA" id="ARBA00004141"/>
    </source>
</evidence>
<dbReference type="PIRSF" id="PIRSF005465">
    <property type="entry name" value="GIRK_kir"/>
    <property type="match status" value="1"/>
</dbReference>
<dbReference type="InterPro" id="IPR016449">
    <property type="entry name" value="K_chnl_inward-rec_Kir"/>
</dbReference>
<keyword evidence="2 12" id="KW-0813">Transport</keyword>
<evidence type="ECO:0000256" key="7">
    <source>
        <dbReference type="ARBA" id="ARBA00022989"/>
    </source>
</evidence>
<feature type="compositionally biased region" description="Polar residues" evidence="13">
    <location>
        <begin position="1"/>
        <end position="16"/>
    </location>
</feature>
<keyword evidence="6 12" id="KW-0630">Potassium</keyword>
<evidence type="ECO:0000256" key="4">
    <source>
        <dbReference type="ARBA" id="ARBA00022692"/>
    </source>
</evidence>
<keyword evidence="8 12" id="KW-0406">Ion transport</keyword>
<feature type="site" description="Role in the control of polyamine-mediated channel gating and in the blocking by intracellular magnesium" evidence="11">
    <location>
        <position position="195"/>
    </location>
</feature>
<dbReference type="STRING" id="50429.A0A2B4SRX4"/>
<gene>
    <name evidence="17" type="primary">Kcnj6</name>
    <name evidence="17" type="ORF">AWC38_SpisGene3317</name>
</gene>
<dbReference type="SUPFAM" id="SSF81324">
    <property type="entry name" value="Voltage-gated potassium channels"/>
    <property type="match status" value="1"/>
</dbReference>
<protein>
    <submittedName>
        <fullName evidence="17">G protein-activated inward rectifier potassium channel 2</fullName>
    </submittedName>
</protein>
<comment type="similarity">
    <text evidence="12">Belongs to the inward rectifier-type potassium channel (TC 1.A.2.1) family.</text>
</comment>
<dbReference type="GO" id="GO:0005886">
    <property type="term" value="C:plasma membrane"/>
    <property type="evidence" value="ECO:0007669"/>
    <property type="project" value="TreeGrafter"/>
</dbReference>
<sequence length="397" mass="45878">MTENSNFGQRSGSIEANETDESFVRIEPVSSTNLVSMRASKNQANRTSFSLHPTRSSPTFDEHTRLFHNRSSRKKRLVGKNGSLKVSARNVPRKTKLYFADLFTTVIDLHWPWVILIFCGSYVLSWLLFALLWWLIVAIRGPSVCVTEVYDWPSAFLFSIETEQTIGYGTRAITTKCPEAAIMLQIQSLIGLLLDAFLLGLTFAKLSQPRERMKTVMFSENAVIAPRDGKLCLMFRVGDIRKSQIVDASIRMQLFRKRTTSEGKEIPFYQEDLRVCYDWQNPQNDFRNELFLLLPMVIFHVIDEKSPFFLITPDQLKESDYEIVVILDGIVEHTGMNTQPKTSYTSDEILWGYDFLNVINRNFLENGKYFVDFSKFNEICNVEIPLCSPKEFYEMQH</sequence>
<evidence type="ECO:0000256" key="14">
    <source>
        <dbReference type="SAM" id="Phobius"/>
    </source>
</evidence>
<dbReference type="PANTHER" id="PTHR11767">
    <property type="entry name" value="INWARD RECTIFIER POTASSIUM CHANNEL"/>
    <property type="match status" value="1"/>
</dbReference>
<evidence type="ECO:0000256" key="13">
    <source>
        <dbReference type="SAM" id="MobiDB-lite"/>
    </source>
</evidence>
<evidence type="ECO:0000256" key="3">
    <source>
        <dbReference type="ARBA" id="ARBA00022538"/>
    </source>
</evidence>
<dbReference type="GO" id="GO:0005242">
    <property type="term" value="F:inward rectifier potassium channel activity"/>
    <property type="evidence" value="ECO:0007669"/>
    <property type="project" value="InterPro"/>
</dbReference>
<dbReference type="FunFam" id="1.10.287.70:FF:000019">
    <property type="entry name" value="G protein-activated inward rectifier potassium channel 1"/>
    <property type="match status" value="1"/>
</dbReference>
<dbReference type="GO" id="GO:0034765">
    <property type="term" value="P:regulation of monoatomic ion transmembrane transport"/>
    <property type="evidence" value="ECO:0007669"/>
    <property type="project" value="TreeGrafter"/>
</dbReference>
<keyword evidence="10 12" id="KW-0407">Ion channel</keyword>
<evidence type="ECO:0000256" key="11">
    <source>
        <dbReference type="PIRSR" id="PIRSR005465-1"/>
    </source>
</evidence>
<dbReference type="SUPFAM" id="SSF81296">
    <property type="entry name" value="E set domains"/>
    <property type="match status" value="1"/>
</dbReference>
<dbReference type="InterPro" id="IPR014756">
    <property type="entry name" value="Ig_E-set"/>
</dbReference>
<dbReference type="InterPro" id="IPR040445">
    <property type="entry name" value="Kir_TM"/>
</dbReference>
<dbReference type="GO" id="GO:1990573">
    <property type="term" value="P:potassium ion import across plasma membrane"/>
    <property type="evidence" value="ECO:0007669"/>
    <property type="project" value="TreeGrafter"/>
</dbReference>
<dbReference type="Pfam" id="PF01007">
    <property type="entry name" value="IRK"/>
    <property type="match status" value="1"/>
</dbReference>
<feature type="domain" description="Inward rectifier potassium channel C-terminal" evidence="16">
    <location>
        <begin position="216"/>
        <end position="395"/>
    </location>
</feature>
<keyword evidence="18" id="KW-1185">Reference proteome</keyword>
<feature type="domain" description="Potassium channel inwardly rectifying transmembrane" evidence="15">
    <location>
        <begin position="78"/>
        <end position="209"/>
    </location>
</feature>
<name>A0A2B4SRX4_STYPI</name>
<proteinExistence type="inferred from homology"/>
<dbReference type="EMBL" id="LSMT01000030">
    <property type="protein sequence ID" value="PFX31843.1"/>
    <property type="molecule type" value="Genomic_DNA"/>
</dbReference>
<keyword evidence="3 12" id="KW-0633">Potassium transport</keyword>
<dbReference type="InterPro" id="IPR041647">
    <property type="entry name" value="IRK_C"/>
</dbReference>
<dbReference type="Pfam" id="PF17655">
    <property type="entry name" value="IRK_C"/>
    <property type="match status" value="1"/>
</dbReference>
<dbReference type="Proteomes" id="UP000225706">
    <property type="component" value="Unassembled WGS sequence"/>
</dbReference>
<evidence type="ECO:0000256" key="10">
    <source>
        <dbReference type="ARBA" id="ARBA00023303"/>
    </source>
</evidence>
<evidence type="ECO:0000256" key="6">
    <source>
        <dbReference type="ARBA" id="ARBA00022958"/>
    </source>
</evidence>
<feature type="region of interest" description="Disordered" evidence="13">
    <location>
        <begin position="1"/>
        <end position="21"/>
    </location>
</feature>
<feature type="transmembrane region" description="Helical" evidence="14">
    <location>
        <begin position="113"/>
        <end position="136"/>
    </location>
</feature>
<dbReference type="InterPro" id="IPR013518">
    <property type="entry name" value="K_chnl_inward-rec_Kir_cyto"/>
</dbReference>
<dbReference type="Gene3D" id="1.10.287.70">
    <property type="match status" value="1"/>
</dbReference>
<dbReference type="PANTHER" id="PTHR11767:SF102">
    <property type="entry name" value="INWARDLY RECTIFYING POTASSIUM CHANNEL 1, ISOFORM F"/>
    <property type="match status" value="1"/>
</dbReference>
<evidence type="ECO:0000259" key="15">
    <source>
        <dbReference type="Pfam" id="PF01007"/>
    </source>
</evidence>
<keyword evidence="4 12" id="KW-0812">Transmembrane</keyword>
<evidence type="ECO:0000256" key="2">
    <source>
        <dbReference type="ARBA" id="ARBA00022448"/>
    </source>
</evidence>
<evidence type="ECO:0000256" key="12">
    <source>
        <dbReference type="RuleBase" id="RU003822"/>
    </source>
</evidence>
<dbReference type="PRINTS" id="PR01320">
    <property type="entry name" value="KIRCHANNEL"/>
</dbReference>
<evidence type="ECO:0000259" key="16">
    <source>
        <dbReference type="Pfam" id="PF17655"/>
    </source>
</evidence>
<evidence type="ECO:0000256" key="8">
    <source>
        <dbReference type="ARBA" id="ARBA00023065"/>
    </source>
</evidence>
<comment type="subcellular location">
    <subcellularLocation>
        <location evidence="1 12">Membrane</location>
        <topology evidence="1 12">Multi-pass membrane protein</topology>
    </subcellularLocation>
</comment>
<comment type="caution">
    <text evidence="17">The sequence shown here is derived from an EMBL/GenBank/DDBJ whole genome shotgun (WGS) entry which is preliminary data.</text>
</comment>
<dbReference type="AlphaFoldDB" id="A0A2B4SRX4"/>
<keyword evidence="9 14" id="KW-0472">Membrane</keyword>
<keyword evidence="5 12" id="KW-0851">Voltage-gated channel</keyword>
<evidence type="ECO:0000256" key="5">
    <source>
        <dbReference type="ARBA" id="ARBA00022882"/>
    </source>
</evidence>
<dbReference type="FunFam" id="2.60.40.1400:FF:000009">
    <property type="entry name" value="Inward rectifier potassium channel Kirbac3.1"/>
    <property type="match status" value="1"/>
</dbReference>
<evidence type="ECO:0000313" key="17">
    <source>
        <dbReference type="EMBL" id="PFX31843.1"/>
    </source>
</evidence>
<dbReference type="GO" id="GO:0034702">
    <property type="term" value="C:monoatomic ion channel complex"/>
    <property type="evidence" value="ECO:0007669"/>
    <property type="project" value="UniProtKB-KW"/>
</dbReference>
<organism evidence="17 18">
    <name type="scientific">Stylophora pistillata</name>
    <name type="common">Smooth cauliflower coral</name>
    <dbReference type="NCBI Taxonomy" id="50429"/>
    <lineage>
        <taxon>Eukaryota</taxon>
        <taxon>Metazoa</taxon>
        <taxon>Cnidaria</taxon>
        <taxon>Anthozoa</taxon>
        <taxon>Hexacorallia</taxon>
        <taxon>Scleractinia</taxon>
        <taxon>Astrocoeniina</taxon>
        <taxon>Pocilloporidae</taxon>
        <taxon>Stylophora</taxon>
    </lineage>
</organism>
<evidence type="ECO:0000313" key="18">
    <source>
        <dbReference type="Proteomes" id="UP000225706"/>
    </source>
</evidence>
<accession>A0A2B4SRX4</accession>
<dbReference type="Gene3D" id="2.60.40.1400">
    <property type="entry name" value="G protein-activated inward rectifier potassium channel 1"/>
    <property type="match status" value="1"/>
</dbReference>